<comment type="caution">
    <text evidence="4">The sequence shown here is derived from an EMBL/GenBank/DDBJ whole genome shotgun (WGS) entry which is preliminary data.</text>
</comment>
<comment type="similarity">
    <text evidence="1">Belongs to the class-I fumarase family.</text>
</comment>
<gene>
    <name evidence="4" type="ORF">E6H02_07470</name>
</gene>
<dbReference type="NCBIfam" id="TIGR00723">
    <property type="entry name" value="ttdB_fumA_fumB"/>
    <property type="match status" value="1"/>
</dbReference>
<dbReference type="InterPro" id="IPR004647">
    <property type="entry name" value="Fe-S_hydro-lyase_TtdB-typ_cat"/>
</dbReference>
<dbReference type="Pfam" id="PF05683">
    <property type="entry name" value="Fumerase_C"/>
    <property type="match status" value="1"/>
</dbReference>
<feature type="domain" description="Fe-S hydro-lyase tartrate dehydratase beta-type catalytic" evidence="3">
    <location>
        <begin position="5"/>
        <end position="177"/>
    </location>
</feature>
<evidence type="ECO:0000256" key="2">
    <source>
        <dbReference type="ARBA" id="ARBA00023239"/>
    </source>
</evidence>
<accession>A0A537LSA1</accession>
<dbReference type="EMBL" id="VBAM01000266">
    <property type="protein sequence ID" value="TMJ10894.1"/>
    <property type="molecule type" value="Genomic_DNA"/>
</dbReference>
<evidence type="ECO:0000259" key="3">
    <source>
        <dbReference type="Pfam" id="PF05683"/>
    </source>
</evidence>
<dbReference type="GO" id="GO:0016836">
    <property type="term" value="F:hydro-lyase activity"/>
    <property type="evidence" value="ECO:0007669"/>
    <property type="project" value="InterPro"/>
</dbReference>
<sequence>MGRPISLRAPFAPEEAARLRAGDEVLLSGVVFTARDAAHEQLFHLLAAGKPLPVDLRGQVIYYCGPTPARPGRPIGSAGPTTASRMDAYTPALLAYGIRGMIGKGRRSPEVREAILRYRAIYFGAVEGTAAMLGERVGDAKIVAFPDLGPEAVYCLAVEDFPVIVVYDLTGRDLYEEGRARYSKARGEH</sequence>
<reference evidence="4 5" key="1">
    <citation type="journal article" date="2019" name="Nat. Microbiol.">
        <title>Mediterranean grassland soil C-N compound turnover is dependent on rainfall and depth, and is mediated by genomically divergent microorganisms.</title>
        <authorList>
            <person name="Diamond S."/>
            <person name="Andeer P.F."/>
            <person name="Li Z."/>
            <person name="Crits-Christoph A."/>
            <person name="Burstein D."/>
            <person name="Anantharaman K."/>
            <person name="Lane K.R."/>
            <person name="Thomas B.C."/>
            <person name="Pan C."/>
            <person name="Northen T.R."/>
            <person name="Banfield J.F."/>
        </authorList>
    </citation>
    <scope>NUCLEOTIDE SEQUENCE [LARGE SCALE GENOMIC DNA]</scope>
    <source>
        <strain evidence="4">NP_5</strain>
    </source>
</reference>
<proteinExistence type="inferred from homology"/>
<dbReference type="PANTHER" id="PTHR43351:SF2">
    <property type="entry name" value="L(+)-TARTRATE DEHYDRATASE SUBUNIT BETA-RELATED"/>
    <property type="match status" value="1"/>
</dbReference>
<evidence type="ECO:0000313" key="5">
    <source>
        <dbReference type="Proteomes" id="UP000320393"/>
    </source>
</evidence>
<dbReference type="SUPFAM" id="SSF117457">
    <property type="entry name" value="FumA C-terminal domain-like"/>
    <property type="match status" value="1"/>
</dbReference>
<protein>
    <submittedName>
        <fullName evidence="4">TRZ/ATZ family protein</fullName>
    </submittedName>
</protein>
<organism evidence="4 5">
    <name type="scientific">Candidatus Segetimicrobium genomatis</name>
    <dbReference type="NCBI Taxonomy" id="2569760"/>
    <lineage>
        <taxon>Bacteria</taxon>
        <taxon>Bacillati</taxon>
        <taxon>Candidatus Sysuimicrobiota</taxon>
        <taxon>Candidatus Sysuimicrobiia</taxon>
        <taxon>Candidatus Sysuimicrobiales</taxon>
        <taxon>Candidatus Segetimicrobiaceae</taxon>
        <taxon>Candidatus Segetimicrobium</taxon>
    </lineage>
</organism>
<dbReference type="Gene3D" id="3.20.130.10">
    <property type="entry name" value="Fe-S hydro-lyase, tartrate dehydratase beta-type, catalytic domain"/>
    <property type="match status" value="1"/>
</dbReference>
<dbReference type="Proteomes" id="UP000320393">
    <property type="component" value="Unassembled WGS sequence"/>
</dbReference>
<dbReference type="InterPro" id="IPR036660">
    <property type="entry name" value="Fe-S_hydroAse_TtdB_cat_sf"/>
</dbReference>
<evidence type="ECO:0000256" key="1">
    <source>
        <dbReference type="ARBA" id="ARBA00008876"/>
    </source>
</evidence>
<evidence type="ECO:0000313" key="4">
    <source>
        <dbReference type="EMBL" id="TMJ10894.1"/>
    </source>
</evidence>
<keyword evidence="2" id="KW-0456">Lyase</keyword>
<dbReference type="PANTHER" id="PTHR43351">
    <property type="entry name" value="L(+)-TARTRATE DEHYDRATASE SUBUNIT BETA"/>
    <property type="match status" value="1"/>
</dbReference>
<name>A0A537LSA1_9BACT</name>
<dbReference type="AlphaFoldDB" id="A0A537LSA1"/>